<dbReference type="AlphaFoldDB" id="A0A2T0WV71"/>
<dbReference type="Proteomes" id="UP000238157">
    <property type="component" value="Unassembled WGS sequence"/>
</dbReference>
<evidence type="ECO:0000313" key="2">
    <source>
        <dbReference type="Proteomes" id="UP000238157"/>
    </source>
</evidence>
<dbReference type="EMBL" id="PVTR01000001">
    <property type="protein sequence ID" value="PRY90569.1"/>
    <property type="molecule type" value="Genomic_DNA"/>
</dbReference>
<accession>A0A2T0WV71</accession>
<organism evidence="1 2">
    <name type="scientific">Mongoliibacter ruber</name>
    <dbReference type="NCBI Taxonomy" id="1750599"/>
    <lineage>
        <taxon>Bacteria</taxon>
        <taxon>Pseudomonadati</taxon>
        <taxon>Bacteroidota</taxon>
        <taxon>Cytophagia</taxon>
        <taxon>Cytophagales</taxon>
        <taxon>Cyclobacteriaceae</taxon>
        <taxon>Mongoliibacter</taxon>
    </lineage>
</organism>
<name>A0A2T0WV71_9BACT</name>
<sequence length="84" mass="9702">MTQQEFEIFEEIEKLTGVTSDEPKEKTRAGQFLDKVFALFRKLSKGKLTETLLRIFPIILARVGKIESQASEIQKTLDEIKNMK</sequence>
<keyword evidence="2" id="KW-1185">Reference proteome</keyword>
<protein>
    <submittedName>
        <fullName evidence="1">Uncharacterized protein</fullName>
    </submittedName>
</protein>
<comment type="caution">
    <text evidence="1">The sequence shown here is derived from an EMBL/GenBank/DDBJ whole genome shotgun (WGS) entry which is preliminary data.</text>
</comment>
<evidence type="ECO:0000313" key="1">
    <source>
        <dbReference type="EMBL" id="PRY90569.1"/>
    </source>
</evidence>
<proteinExistence type="predicted"/>
<dbReference type="RefSeq" id="WP_106131809.1">
    <property type="nucleotide sequence ID" value="NZ_PVTR01000001.1"/>
</dbReference>
<reference evidence="1 2" key="1">
    <citation type="submission" date="2018-03" db="EMBL/GenBank/DDBJ databases">
        <title>Genomic Encyclopedia of Archaeal and Bacterial Type Strains, Phase II (KMG-II): from individual species to whole genera.</title>
        <authorList>
            <person name="Goeker M."/>
        </authorList>
    </citation>
    <scope>NUCLEOTIDE SEQUENCE [LARGE SCALE GENOMIC DNA]</scope>
    <source>
        <strain evidence="1 2">DSM 27929</strain>
    </source>
</reference>
<gene>
    <name evidence="1" type="ORF">CLW00_101232</name>
</gene>